<evidence type="ECO:0000313" key="4">
    <source>
        <dbReference type="EMBL" id="SFW80463.1"/>
    </source>
</evidence>
<accession>A0A1K1S8R2</accession>
<gene>
    <name evidence="4" type="ORF">SAMN04489730_4982</name>
</gene>
<dbReference type="AlphaFoldDB" id="A0A1K1S8R2"/>
<dbReference type="InterPro" id="IPR016181">
    <property type="entry name" value="Acyl_CoA_acyltransferase"/>
</dbReference>
<dbReference type="GO" id="GO:0016747">
    <property type="term" value="F:acyltransferase activity, transferring groups other than amino-acyl groups"/>
    <property type="evidence" value="ECO:0007669"/>
    <property type="project" value="InterPro"/>
</dbReference>
<dbReference type="OrthoDB" id="9803233at2"/>
<dbReference type="Gene3D" id="3.40.630.30">
    <property type="match status" value="1"/>
</dbReference>
<dbReference type="Proteomes" id="UP000182740">
    <property type="component" value="Unassembled WGS sequence"/>
</dbReference>
<keyword evidence="2" id="KW-0012">Acyltransferase</keyword>
<dbReference type="InterPro" id="IPR000182">
    <property type="entry name" value="GNAT_dom"/>
</dbReference>
<evidence type="ECO:0000256" key="1">
    <source>
        <dbReference type="ARBA" id="ARBA00022679"/>
    </source>
</evidence>
<dbReference type="PROSITE" id="PS51186">
    <property type="entry name" value="GNAT"/>
    <property type="match status" value="1"/>
</dbReference>
<dbReference type="CDD" id="cd04301">
    <property type="entry name" value="NAT_SF"/>
    <property type="match status" value="1"/>
</dbReference>
<dbReference type="PANTHER" id="PTHR43877">
    <property type="entry name" value="AMINOALKYLPHOSPHONATE N-ACETYLTRANSFERASE-RELATED-RELATED"/>
    <property type="match status" value="1"/>
</dbReference>
<name>A0A1K1S8R2_9PSEU</name>
<proteinExistence type="predicted"/>
<reference evidence="5" key="1">
    <citation type="submission" date="2016-11" db="EMBL/GenBank/DDBJ databases">
        <authorList>
            <person name="Varghese N."/>
            <person name="Submissions S."/>
        </authorList>
    </citation>
    <scope>NUCLEOTIDE SEQUENCE [LARGE SCALE GENOMIC DNA]</scope>
    <source>
        <strain evidence="5">DSM 44671</strain>
    </source>
</reference>
<dbReference type="InterPro" id="IPR050832">
    <property type="entry name" value="Bact_Acetyltransf"/>
</dbReference>
<evidence type="ECO:0000259" key="3">
    <source>
        <dbReference type="PROSITE" id="PS51186"/>
    </source>
</evidence>
<sequence length="160" mass="17176">MISTRAARADDEAALAKLDERTWTPAVSPAPAPPPGTPFFDDGTRPGDVLVAEHDGAVAGYVRLGAGFGIPAHRHVVVIDGLAVDPDRRRLGIARQLVEAAVAEARRRGARKVTLRVLGPNTGARRVYERCGFVVEGVLRGEFRIDGEDVDDVLMARFLA</sequence>
<dbReference type="PANTHER" id="PTHR43877:SF1">
    <property type="entry name" value="ACETYLTRANSFERASE"/>
    <property type="match status" value="1"/>
</dbReference>
<evidence type="ECO:0000313" key="5">
    <source>
        <dbReference type="Proteomes" id="UP000182740"/>
    </source>
</evidence>
<evidence type="ECO:0000256" key="2">
    <source>
        <dbReference type="ARBA" id="ARBA00023315"/>
    </source>
</evidence>
<dbReference type="RefSeq" id="WP_072478518.1">
    <property type="nucleotide sequence ID" value="NZ_FPJG01000006.1"/>
</dbReference>
<protein>
    <submittedName>
        <fullName evidence="4">Acetyltransferase (GNAT) family protein</fullName>
    </submittedName>
</protein>
<keyword evidence="5" id="KW-1185">Reference proteome</keyword>
<organism evidence="4 5">
    <name type="scientific">Amycolatopsis australiensis</name>
    <dbReference type="NCBI Taxonomy" id="546364"/>
    <lineage>
        <taxon>Bacteria</taxon>
        <taxon>Bacillati</taxon>
        <taxon>Actinomycetota</taxon>
        <taxon>Actinomycetes</taxon>
        <taxon>Pseudonocardiales</taxon>
        <taxon>Pseudonocardiaceae</taxon>
        <taxon>Amycolatopsis</taxon>
    </lineage>
</organism>
<dbReference type="EMBL" id="FPJG01000006">
    <property type="protein sequence ID" value="SFW80463.1"/>
    <property type="molecule type" value="Genomic_DNA"/>
</dbReference>
<dbReference type="STRING" id="546364.SAMN04489730_4982"/>
<feature type="domain" description="N-acetyltransferase" evidence="3">
    <location>
        <begin position="2"/>
        <end position="160"/>
    </location>
</feature>
<keyword evidence="1 4" id="KW-0808">Transferase</keyword>
<dbReference type="SUPFAM" id="SSF55729">
    <property type="entry name" value="Acyl-CoA N-acyltransferases (Nat)"/>
    <property type="match status" value="1"/>
</dbReference>
<dbReference type="Pfam" id="PF00583">
    <property type="entry name" value="Acetyltransf_1"/>
    <property type="match status" value="1"/>
</dbReference>